<name>A0A0T6B588_9SCAR</name>
<dbReference type="InterPro" id="IPR010622">
    <property type="entry name" value="FAST_Leu-rich"/>
</dbReference>
<dbReference type="PROSITE" id="PS51286">
    <property type="entry name" value="RAP"/>
    <property type="match status" value="1"/>
</dbReference>
<proteinExistence type="predicted"/>
<keyword evidence="2" id="KW-0496">Mitochondrion</keyword>
<evidence type="ECO:0000256" key="2">
    <source>
        <dbReference type="ARBA" id="ARBA00023128"/>
    </source>
</evidence>
<dbReference type="InterPro" id="IPR013584">
    <property type="entry name" value="RAP"/>
</dbReference>
<dbReference type="GO" id="GO:0044528">
    <property type="term" value="P:regulation of mitochondrial mRNA stability"/>
    <property type="evidence" value="ECO:0007669"/>
    <property type="project" value="InterPro"/>
</dbReference>
<comment type="subcellular location">
    <subcellularLocation>
        <location evidence="1">Mitochondrion</location>
    </subcellularLocation>
</comment>
<dbReference type="EMBL" id="LJIG01009835">
    <property type="protein sequence ID" value="KRT82285.1"/>
    <property type="molecule type" value="Genomic_DNA"/>
</dbReference>
<protein>
    <recommendedName>
        <fullName evidence="4">RAP domain-containing protein</fullName>
    </recommendedName>
</protein>
<dbReference type="GO" id="GO:0035770">
    <property type="term" value="C:ribonucleoprotein granule"/>
    <property type="evidence" value="ECO:0007669"/>
    <property type="project" value="TreeGrafter"/>
</dbReference>
<dbReference type="Proteomes" id="UP000051574">
    <property type="component" value="Unassembled WGS sequence"/>
</dbReference>
<dbReference type="OrthoDB" id="6501018at2759"/>
<gene>
    <name evidence="5" type="ORF">AMK59_4360</name>
</gene>
<dbReference type="PANTHER" id="PTHR21228:SF69">
    <property type="entry name" value="GH07286P"/>
    <property type="match status" value="1"/>
</dbReference>
<dbReference type="InterPro" id="IPR013579">
    <property type="entry name" value="FAST_2"/>
</dbReference>
<feature type="domain" description="RAP" evidence="4">
    <location>
        <begin position="480"/>
        <end position="538"/>
    </location>
</feature>
<feature type="region of interest" description="Disordered" evidence="3">
    <location>
        <begin position="38"/>
        <end position="57"/>
    </location>
</feature>
<dbReference type="SMART" id="SM00952">
    <property type="entry name" value="RAP"/>
    <property type="match status" value="1"/>
</dbReference>
<dbReference type="Pfam" id="PF08368">
    <property type="entry name" value="FAST_2"/>
    <property type="match status" value="1"/>
</dbReference>
<dbReference type="Pfam" id="PF06743">
    <property type="entry name" value="FAST_1"/>
    <property type="match status" value="1"/>
</dbReference>
<dbReference type="GO" id="GO:0003723">
    <property type="term" value="F:RNA binding"/>
    <property type="evidence" value="ECO:0007669"/>
    <property type="project" value="TreeGrafter"/>
</dbReference>
<dbReference type="InterPro" id="IPR050870">
    <property type="entry name" value="FAST_kinase"/>
</dbReference>
<organism evidence="5 6">
    <name type="scientific">Oryctes borbonicus</name>
    <dbReference type="NCBI Taxonomy" id="1629725"/>
    <lineage>
        <taxon>Eukaryota</taxon>
        <taxon>Metazoa</taxon>
        <taxon>Ecdysozoa</taxon>
        <taxon>Arthropoda</taxon>
        <taxon>Hexapoda</taxon>
        <taxon>Insecta</taxon>
        <taxon>Pterygota</taxon>
        <taxon>Neoptera</taxon>
        <taxon>Endopterygota</taxon>
        <taxon>Coleoptera</taxon>
        <taxon>Polyphaga</taxon>
        <taxon>Scarabaeiformia</taxon>
        <taxon>Scarabaeidae</taxon>
        <taxon>Dynastinae</taxon>
        <taxon>Oryctes</taxon>
    </lineage>
</organism>
<reference evidence="5 6" key="1">
    <citation type="submission" date="2015-09" db="EMBL/GenBank/DDBJ databases">
        <title>Draft genome of the scarab beetle Oryctes borbonicus.</title>
        <authorList>
            <person name="Meyer J.M."/>
            <person name="Markov G.V."/>
            <person name="Baskaran P."/>
            <person name="Herrmann M."/>
            <person name="Sommer R.J."/>
            <person name="Roedelsperger C."/>
        </authorList>
    </citation>
    <scope>NUCLEOTIDE SEQUENCE [LARGE SCALE GENOMIC DNA]</scope>
    <source>
        <strain evidence="5">OB123</strain>
        <tissue evidence="5">Whole animal</tissue>
    </source>
</reference>
<dbReference type="GO" id="GO:0000963">
    <property type="term" value="P:mitochondrial RNA processing"/>
    <property type="evidence" value="ECO:0007669"/>
    <property type="project" value="TreeGrafter"/>
</dbReference>
<dbReference type="AlphaFoldDB" id="A0A0T6B588"/>
<feature type="compositionally biased region" description="Polar residues" evidence="3">
    <location>
        <begin position="41"/>
        <end position="50"/>
    </location>
</feature>
<keyword evidence="6" id="KW-1185">Reference proteome</keyword>
<comment type="caution">
    <text evidence="5">The sequence shown here is derived from an EMBL/GenBank/DDBJ whole genome shotgun (WGS) entry which is preliminary data.</text>
</comment>
<sequence length="575" mass="64830">MLKFTRIIQATKSAVNIQNLVRIHYSTASNVELKNIDPENGSVSTKTEPINKSRKQTPPFRNSMVAAAFASLEKETQTEIETPQTDKRIASATTINEILSISEGNTVSRKHALKVISVLADWSLQGKIKLPEFETDPRFIRLCKILTKTNGKQYKNGARSEDLSTILTITADDEAAKLVSSITLPQMVKVISTLAQKKRRSMILLRALSFNITKSNTSLDMKQCSDVLYGMAVLNFPDLNLLERVCIDACKGINDNLQKSAVLGSILTSLGLLKYKNNDLLEAACQWMEKYSHICRPQDIFALLITMAVLNYEPINADDFYKKVIPQVSAAETNKPSVWLDLVWSLALLNRATPELTSTVFSKEFINSLNNTQDEQSIAHKLKLLNIDSVVCYLTPDYQGANLDISPEIRDIQASRSREKEEMSSSLIECLKNLVSDKHIKTRINTKLGFYIDAECYFDAKCNPILPENYKKDSPDQKRIAVIALDYHDMCKGSTEPIGVNTLAIKLLTALGYQVLTIPYTEYRPKDKLVDRVKYLESKLKHLVQLLGIVFRVYESFQIVLYIRSGCCTNRIYEL</sequence>
<evidence type="ECO:0000313" key="6">
    <source>
        <dbReference type="Proteomes" id="UP000051574"/>
    </source>
</evidence>
<dbReference type="PANTHER" id="PTHR21228">
    <property type="entry name" value="FAST LEU-RICH DOMAIN-CONTAINING"/>
    <property type="match status" value="1"/>
</dbReference>
<evidence type="ECO:0000256" key="3">
    <source>
        <dbReference type="SAM" id="MobiDB-lite"/>
    </source>
</evidence>
<evidence type="ECO:0000259" key="4">
    <source>
        <dbReference type="PROSITE" id="PS51286"/>
    </source>
</evidence>
<evidence type="ECO:0000313" key="5">
    <source>
        <dbReference type="EMBL" id="KRT82285.1"/>
    </source>
</evidence>
<dbReference type="GO" id="GO:0005759">
    <property type="term" value="C:mitochondrial matrix"/>
    <property type="evidence" value="ECO:0007669"/>
    <property type="project" value="TreeGrafter"/>
</dbReference>
<accession>A0A0T6B588</accession>
<evidence type="ECO:0000256" key="1">
    <source>
        <dbReference type="ARBA" id="ARBA00004173"/>
    </source>
</evidence>